<dbReference type="InterPro" id="IPR004314">
    <property type="entry name" value="Neprosin"/>
</dbReference>
<gene>
    <name evidence="3" type="ORF">R1sor_026298</name>
</gene>
<sequence>MIPILRNQRPIRRTRGTFRQGVDSSHGHFQRKSTVNASEVDPTDLHATATHEYALGSFSPGDAVYRGAKGYFNVWKPSVELSSEFSSSQLWIIAGDDQLNTIEVGWQVYKDRYKDDFPHLFIRWTRDGHASTGCDNLQCPGFVQISSSVVVGGSLSASISQTNGPQYEMQVMVFWDRGTDAWWLNVNGQFVGYWPNSLFTILKGGAFRVDWGGDILNSETGGRHTQTDMGSGDFPQFTWQRAAYIRSLQTVTSTPEQVFVDVPIDALKGIWGNGRCYKVNTWQDSSSPSDWRT</sequence>
<evidence type="ECO:0000256" key="1">
    <source>
        <dbReference type="SAM" id="MobiDB-lite"/>
    </source>
</evidence>
<name>A0ABD3GB12_9MARC</name>
<dbReference type="Gene3D" id="3.90.1320.10">
    <property type="entry name" value="Outer-capsid protein sigma 3, large lobe"/>
    <property type="match status" value="1"/>
</dbReference>
<evidence type="ECO:0000313" key="3">
    <source>
        <dbReference type="EMBL" id="KAL3676350.1"/>
    </source>
</evidence>
<dbReference type="EMBL" id="JBJQOH010000008">
    <property type="protein sequence ID" value="KAL3676350.1"/>
    <property type="molecule type" value="Genomic_DNA"/>
</dbReference>
<dbReference type="PANTHER" id="PTHR31589:SF223">
    <property type="entry name" value="PROTEIN, PUTATIVE (DUF239)-RELATED"/>
    <property type="match status" value="1"/>
</dbReference>
<dbReference type="PROSITE" id="PS52045">
    <property type="entry name" value="NEPROSIN_PEP_CD"/>
    <property type="match status" value="1"/>
</dbReference>
<dbReference type="InterPro" id="IPR053168">
    <property type="entry name" value="Glutamic_endopeptidase"/>
</dbReference>
<dbReference type="Proteomes" id="UP001633002">
    <property type="component" value="Unassembled WGS sequence"/>
</dbReference>
<protein>
    <recommendedName>
        <fullName evidence="2">Neprosin PEP catalytic domain-containing protein</fullName>
    </recommendedName>
</protein>
<dbReference type="AlphaFoldDB" id="A0ABD3GB12"/>
<organism evidence="3 4">
    <name type="scientific">Riccia sorocarpa</name>
    <dbReference type="NCBI Taxonomy" id="122646"/>
    <lineage>
        <taxon>Eukaryota</taxon>
        <taxon>Viridiplantae</taxon>
        <taxon>Streptophyta</taxon>
        <taxon>Embryophyta</taxon>
        <taxon>Marchantiophyta</taxon>
        <taxon>Marchantiopsida</taxon>
        <taxon>Marchantiidae</taxon>
        <taxon>Marchantiales</taxon>
        <taxon>Ricciaceae</taxon>
        <taxon>Riccia</taxon>
    </lineage>
</organism>
<feature type="domain" description="Neprosin PEP catalytic" evidence="2">
    <location>
        <begin position="46"/>
        <end position="293"/>
    </location>
</feature>
<keyword evidence="4" id="KW-1185">Reference proteome</keyword>
<dbReference type="Pfam" id="PF03080">
    <property type="entry name" value="Neprosin"/>
    <property type="match status" value="1"/>
</dbReference>
<comment type="caution">
    <text evidence="3">The sequence shown here is derived from an EMBL/GenBank/DDBJ whole genome shotgun (WGS) entry which is preliminary data.</text>
</comment>
<evidence type="ECO:0000259" key="2">
    <source>
        <dbReference type="PROSITE" id="PS52045"/>
    </source>
</evidence>
<feature type="region of interest" description="Disordered" evidence="1">
    <location>
        <begin position="1"/>
        <end position="37"/>
    </location>
</feature>
<evidence type="ECO:0000313" key="4">
    <source>
        <dbReference type="Proteomes" id="UP001633002"/>
    </source>
</evidence>
<accession>A0ABD3GB12</accession>
<reference evidence="3 4" key="1">
    <citation type="submission" date="2024-09" db="EMBL/GenBank/DDBJ databases">
        <title>Chromosome-scale assembly of Riccia sorocarpa.</title>
        <authorList>
            <person name="Paukszto L."/>
        </authorList>
    </citation>
    <scope>NUCLEOTIDE SEQUENCE [LARGE SCALE GENOMIC DNA]</scope>
    <source>
        <strain evidence="3">LP-2024</strain>
        <tissue evidence="3">Aerial parts of the thallus</tissue>
    </source>
</reference>
<dbReference type="PANTHER" id="PTHR31589">
    <property type="entry name" value="PROTEIN, PUTATIVE (DUF239)-RELATED-RELATED"/>
    <property type="match status" value="1"/>
</dbReference>
<proteinExistence type="predicted"/>